<sequence length="747" mass="84598">MATAAVSSGVPSRDIRKRGNNPSSELAYSSLSEKEQEILSSPAKTKEELKGKEYDGSLIRDWRTVEAVLAPIIFTGLALFTRLYQIGKSNTVTWDEAHFGKFGSYYLKREYYFDVHPPLGKMLVGLSGYIAGYNGSFGFDSGATYPEDLDYTTMRVFNAMFNVFCVPLAYYTAKQFRLSLPAVWLVTLMILFEHSYVTLGKFILLDSMLAFFTFTTVMCFSRFHNLQRKSFSAEWWSWILLTGISIGCVCSVKMVGLFATAVIGVYTVADLWIKFGDTKMPVKTYLAHWGARIVSFIIIPFCIFALCFKIHFVILNHTGPGDSNMSSLFQANLIGSDMVSGPANIAFGSKVTIKSQGLNGGLLHSHVQTYPEGSTQQQVTTYHHKDTNNNWLVDTPRPDPYYTEESEIVFIGEGDRIRLLHPSTGRNLHTHNVQAPVSKAKWEVSGYGNLTIGDEKDNWIVEIVENPGTENKSLIHPLSTSFRLKNQVLGCYLSAEGNHLPAWGFRQGEVTCDPKNHPRDKNTWFNVENHWNERLPEGEQRSLPKTRFIRDFFQLNVAMMASNNALIPDPDKKDDLASKAWEWPTLHVGLRLCGWGVNNVRYFLLGHPITTWLTTAGIAIFGITTLVYLARWQRGYKDLTDLEIEKYAVAGIIPALGWFFHYLPFIVMARVTYVHHYLPALYFAILVFGFLADLFLSRTNKYFAGLIYLVLYAAVIGVFYYFAPISFGMTGEPDNFKYLNWLSTWNI</sequence>
<organism evidence="1 2">
    <name type="scientific">Geotrichum galactomycetum</name>
    <dbReference type="NCBI Taxonomy" id="27317"/>
    <lineage>
        <taxon>Eukaryota</taxon>
        <taxon>Fungi</taxon>
        <taxon>Dikarya</taxon>
        <taxon>Ascomycota</taxon>
        <taxon>Saccharomycotina</taxon>
        <taxon>Dipodascomycetes</taxon>
        <taxon>Dipodascales</taxon>
        <taxon>Dipodascaceae</taxon>
        <taxon>Geotrichum</taxon>
    </lineage>
</organism>
<dbReference type="EMBL" id="QVQA01000009">
    <property type="protein sequence ID" value="KAF5101829.1"/>
    <property type="molecule type" value="Genomic_DNA"/>
</dbReference>
<protein>
    <submittedName>
        <fullName evidence="1">Uncharacterized protein</fullName>
    </submittedName>
</protein>
<reference evidence="1 2" key="1">
    <citation type="journal article" date="2020" name="Front. Microbiol.">
        <title>Phenotypic and Genetic Characterization of the Cheese Ripening Yeast Geotrichum candidum.</title>
        <authorList>
            <person name="Perkins V."/>
            <person name="Vignola S."/>
            <person name="Lessard M.H."/>
            <person name="Plante P.L."/>
            <person name="Corbeil J."/>
            <person name="Dugat-Bony E."/>
            <person name="Frenette M."/>
            <person name="Labrie S."/>
        </authorList>
    </citation>
    <scope>NUCLEOTIDE SEQUENCE [LARGE SCALE GENOMIC DNA]</scope>
    <source>
        <strain evidence="1 2">LMA-1147</strain>
    </source>
</reference>
<evidence type="ECO:0000313" key="1">
    <source>
        <dbReference type="EMBL" id="KAF5101829.1"/>
    </source>
</evidence>
<evidence type="ECO:0000313" key="2">
    <source>
        <dbReference type="Proteomes" id="UP000744676"/>
    </source>
</evidence>
<gene>
    <name evidence="1" type="ORF">D0Z00_000691</name>
</gene>
<name>A0ACB6V945_9ASCO</name>
<proteinExistence type="predicted"/>
<comment type="caution">
    <text evidence="1">The sequence shown here is derived from an EMBL/GenBank/DDBJ whole genome shotgun (WGS) entry which is preliminary data.</text>
</comment>
<dbReference type="Proteomes" id="UP000744676">
    <property type="component" value="Unassembled WGS sequence"/>
</dbReference>
<keyword evidence="2" id="KW-1185">Reference proteome</keyword>
<accession>A0ACB6V945</accession>